<dbReference type="InterPro" id="IPR003029">
    <property type="entry name" value="S1_domain"/>
</dbReference>
<dbReference type="InterPro" id="IPR009019">
    <property type="entry name" value="KH_sf_prok-type"/>
</dbReference>
<dbReference type="OrthoDB" id="9807233at2"/>
<keyword evidence="1 7" id="KW-0806">Transcription termination</keyword>
<dbReference type="Pfam" id="PF26594">
    <property type="entry name" value="KH_NusA_2nd"/>
    <property type="match status" value="1"/>
</dbReference>
<dbReference type="SMART" id="SM00322">
    <property type="entry name" value="KH"/>
    <property type="match status" value="2"/>
</dbReference>
<evidence type="ECO:0000313" key="9">
    <source>
        <dbReference type="EMBL" id="BBL78868.1"/>
    </source>
</evidence>
<dbReference type="InterPro" id="IPR030842">
    <property type="entry name" value="TF_NusA_bacterial"/>
</dbReference>
<dbReference type="SUPFAM" id="SSF54814">
    <property type="entry name" value="Prokaryotic type KH domain (KH-domain type II)"/>
    <property type="match status" value="2"/>
</dbReference>
<dbReference type="GO" id="GO:0006353">
    <property type="term" value="P:DNA-templated transcription termination"/>
    <property type="evidence" value="ECO:0007669"/>
    <property type="project" value="UniProtKB-UniRule"/>
</dbReference>
<evidence type="ECO:0000256" key="2">
    <source>
        <dbReference type="ARBA" id="ARBA00022490"/>
    </source>
</evidence>
<dbReference type="Gene3D" id="2.40.50.140">
    <property type="entry name" value="Nucleic acid-binding proteins"/>
    <property type="match status" value="1"/>
</dbReference>
<dbReference type="PANTHER" id="PTHR22648">
    <property type="entry name" value="TRANSCRIPTION TERMINATION FACTOR NUSA"/>
    <property type="match status" value="1"/>
</dbReference>
<comment type="similarity">
    <text evidence="7">Belongs to the NusA family.</text>
</comment>
<keyword evidence="3 7" id="KW-0889">Transcription antitermination</keyword>
<dbReference type="GO" id="GO:0003723">
    <property type="term" value="F:RNA binding"/>
    <property type="evidence" value="ECO:0007669"/>
    <property type="project" value="UniProtKB-UniRule"/>
</dbReference>
<dbReference type="FunFam" id="3.30.300.20:FF:000002">
    <property type="entry name" value="Transcription termination/antitermination protein NusA"/>
    <property type="match status" value="1"/>
</dbReference>
<keyword evidence="4 7" id="KW-0694">RNA-binding</keyword>
<dbReference type="CDD" id="cd04455">
    <property type="entry name" value="S1_NusA"/>
    <property type="match status" value="1"/>
</dbReference>
<dbReference type="InterPro" id="IPR010213">
    <property type="entry name" value="TF_NusA"/>
</dbReference>
<dbReference type="InterPro" id="IPR013735">
    <property type="entry name" value="TF_NusA_N"/>
</dbReference>
<dbReference type="PANTHER" id="PTHR22648:SF0">
    <property type="entry name" value="TRANSCRIPTION TERMINATION_ANTITERMINATION PROTEIN NUSA"/>
    <property type="match status" value="1"/>
</dbReference>
<evidence type="ECO:0000256" key="1">
    <source>
        <dbReference type="ARBA" id="ARBA00022472"/>
    </source>
</evidence>
<gene>
    <name evidence="7 9" type="primary">nusA</name>
    <name evidence="9" type="ORF">RxyAA322_07220</name>
</gene>
<dbReference type="SUPFAM" id="SSF50249">
    <property type="entry name" value="Nucleic acid-binding proteins"/>
    <property type="match status" value="1"/>
</dbReference>
<organism evidence="9 10">
    <name type="scientific">Rubrobacter xylanophilus</name>
    <dbReference type="NCBI Taxonomy" id="49319"/>
    <lineage>
        <taxon>Bacteria</taxon>
        <taxon>Bacillati</taxon>
        <taxon>Actinomycetota</taxon>
        <taxon>Rubrobacteria</taxon>
        <taxon>Rubrobacterales</taxon>
        <taxon>Rubrobacteraceae</taxon>
        <taxon>Rubrobacter</taxon>
    </lineage>
</organism>
<dbReference type="InterPro" id="IPR025249">
    <property type="entry name" value="TF_NusA_KH_1st"/>
</dbReference>
<protein>
    <recommendedName>
        <fullName evidence="7">Transcription termination/antitermination protein NusA</fullName>
    </recommendedName>
</protein>
<evidence type="ECO:0000256" key="7">
    <source>
        <dbReference type="HAMAP-Rule" id="MF_00945"/>
    </source>
</evidence>
<keyword evidence="5 7" id="KW-0805">Transcription regulation</keyword>
<dbReference type="RefSeq" id="WP_143526961.1">
    <property type="nucleotide sequence ID" value="NZ_AP019791.1"/>
</dbReference>
<dbReference type="Gene3D" id="3.30.300.20">
    <property type="match status" value="2"/>
</dbReference>
<comment type="subcellular location">
    <subcellularLocation>
        <location evidence="7">Cytoplasm</location>
    </subcellularLocation>
</comment>
<dbReference type="PROSITE" id="PS50084">
    <property type="entry name" value="KH_TYPE_1"/>
    <property type="match status" value="1"/>
</dbReference>
<accession>A0A510HFZ3</accession>
<keyword evidence="2 7" id="KW-0963">Cytoplasm</keyword>
<dbReference type="FunFam" id="3.30.300.20:FF:000005">
    <property type="entry name" value="Transcription termination/antitermination protein NusA"/>
    <property type="match status" value="1"/>
</dbReference>
<dbReference type="HAMAP" id="MF_00945_B">
    <property type="entry name" value="NusA_B"/>
    <property type="match status" value="1"/>
</dbReference>
<evidence type="ECO:0000256" key="5">
    <source>
        <dbReference type="ARBA" id="ARBA00023015"/>
    </source>
</evidence>
<dbReference type="GO" id="GO:0005829">
    <property type="term" value="C:cytosol"/>
    <property type="evidence" value="ECO:0007669"/>
    <property type="project" value="TreeGrafter"/>
</dbReference>
<dbReference type="AlphaFoldDB" id="A0A510HFZ3"/>
<feature type="domain" description="S1 motif" evidence="8">
    <location>
        <begin position="105"/>
        <end position="169"/>
    </location>
</feature>
<dbReference type="EMBL" id="AP019791">
    <property type="protein sequence ID" value="BBL78868.1"/>
    <property type="molecule type" value="Genomic_DNA"/>
</dbReference>
<dbReference type="InterPro" id="IPR015946">
    <property type="entry name" value="KH_dom-like_a/b"/>
</dbReference>
<dbReference type="NCBIfam" id="TIGR01953">
    <property type="entry name" value="NusA"/>
    <property type="match status" value="1"/>
</dbReference>
<dbReference type="Gene3D" id="3.30.1480.10">
    <property type="entry name" value="NusA, N-terminal domain"/>
    <property type="match status" value="1"/>
</dbReference>
<dbReference type="CDD" id="cd02134">
    <property type="entry name" value="KH-II_NusA_rpt1"/>
    <property type="match status" value="1"/>
</dbReference>
<evidence type="ECO:0000256" key="6">
    <source>
        <dbReference type="ARBA" id="ARBA00023163"/>
    </source>
</evidence>
<dbReference type="InterPro" id="IPR036555">
    <property type="entry name" value="NusA_N_sf"/>
</dbReference>
<comment type="subunit">
    <text evidence="7">Monomer. Binds directly to the core enzyme of the DNA-dependent RNA polymerase and to nascent RNA.</text>
</comment>
<dbReference type="Pfam" id="PF08529">
    <property type="entry name" value="NusA_N"/>
    <property type="match status" value="1"/>
</dbReference>
<keyword evidence="6 7" id="KW-0804">Transcription</keyword>
<dbReference type="SUPFAM" id="SSF69705">
    <property type="entry name" value="Transcription factor NusA, N-terminal domain"/>
    <property type="match status" value="1"/>
</dbReference>
<dbReference type="GO" id="GO:0003700">
    <property type="term" value="F:DNA-binding transcription factor activity"/>
    <property type="evidence" value="ECO:0007669"/>
    <property type="project" value="InterPro"/>
</dbReference>
<evidence type="ECO:0000313" key="10">
    <source>
        <dbReference type="Proteomes" id="UP000318065"/>
    </source>
</evidence>
<proteinExistence type="inferred from homology"/>
<dbReference type="InterPro" id="IPR058582">
    <property type="entry name" value="KH_NusA_2nd"/>
</dbReference>
<dbReference type="InterPro" id="IPR012340">
    <property type="entry name" value="NA-bd_OB-fold"/>
</dbReference>
<name>A0A510HFZ3_9ACTN</name>
<evidence type="ECO:0000256" key="3">
    <source>
        <dbReference type="ARBA" id="ARBA00022814"/>
    </source>
</evidence>
<keyword evidence="10" id="KW-1185">Reference proteome</keyword>
<comment type="function">
    <text evidence="7">Participates in both transcription termination and antitermination.</text>
</comment>
<dbReference type="Pfam" id="PF13184">
    <property type="entry name" value="KH_NusA_1st"/>
    <property type="match status" value="1"/>
</dbReference>
<dbReference type="InterPro" id="IPR004087">
    <property type="entry name" value="KH_dom"/>
</dbReference>
<reference evidence="9" key="1">
    <citation type="journal article" date="2019" name="Microbiol. Resour. Announc.">
        <title>Complete Genome Sequence of Rubrobacter xylanophilus Strain AA3-22, Isolated from Arima Onsen in Japan.</title>
        <authorList>
            <person name="Tomariguchi N."/>
            <person name="Miyazaki K."/>
        </authorList>
    </citation>
    <scope>NUCLEOTIDE SEQUENCE [LARGE SCALE GENOMIC DNA]</scope>
    <source>
        <strain evidence="9">AA3-22</strain>
    </source>
</reference>
<dbReference type="Proteomes" id="UP000318065">
    <property type="component" value="Chromosome"/>
</dbReference>
<dbReference type="PROSITE" id="PS50126">
    <property type="entry name" value="S1"/>
    <property type="match status" value="1"/>
</dbReference>
<dbReference type="CDD" id="cd22529">
    <property type="entry name" value="KH-II_NusA_rpt2"/>
    <property type="match status" value="1"/>
</dbReference>
<sequence length="381" mass="42602">MNTALLSALHEIETEKGIPFETVKRVLEESLLAAYREREGAVEGAEVVLDRETGDLRVMKDGEDITPEDFDFTRIAASLMRQNFMQRLNEVHNQQLVKEYGERIGDVVTGIVQQAHRRMTIIDLGRVEALLPAGEQVPGERYENGQRLKVYLLDIKEAGRGPSIIVSRRHEGLLRGLFELEVPEIYDGLVEIKAVAREAGLRSKVAVWSNEPGIDPVGACVGPRGSRVRAVVSELRNEKIDIIQWDPDPARFIAKALSPARVREVYLDEEEKQAEVIVPDDQLSLAIGREGQNARLAVKLTDWKIDIKPESQAVEYEEEDEWEPDEGSSMHRCRAVLSNGKRCANMALPGSLFCGIPSHQAQAEEFEGLTEGSQEEEVADE</sequence>
<evidence type="ECO:0000259" key="8">
    <source>
        <dbReference type="PROSITE" id="PS50126"/>
    </source>
</evidence>
<evidence type="ECO:0000256" key="4">
    <source>
        <dbReference type="ARBA" id="ARBA00022884"/>
    </source>
</evidence>
<dbReference type="GO" id="GO:0031564">
    <property type="term" value="P:transcription antitermination"/>
    <property type="evidence" value="ECO:0007669"/>
    <property type="project" value="UniProtKB-UniRule"/>
</dbReference>
<dbReference type="Pfam" id="PF00575">
    <property type="entry name" value="S1"/>
    <property type="match status" value="1"/>
</dbReference>
<dbReference type="SMART" id="SM00316">
    <property type="entry name" value="S1"/>
    <property type="match status" value="1"/>
</dbReference>